<dbReference type="EMBL" id="CALNXK010000032">
    <property type="protein sequence ID" value="CAH3118749.1"/>
    <property type="molecule type" value="Genomic_DNA"/>
</dbReference>
<reference evidence="2 3" key="1">
    <citation type="submission" date="2022-05" db="EMBL/GenBank/DDBJ databases">
        <authorList>
            <consortium name="Genoscope - CEA"/>
            <person name="William W."/>
        </authorList>
    </citation>
    <scope>NUCLEOTIDE SEQUENCE [LARGE SCALE GENOMIC DNA]</scope>
</reference>
<accession>A0ABN8NRY2</accession>
<keyword evidence="1" id="KW-0732">Signal</keyword>
<keyword evidence="3" id="KW-1185">Reference proteome</keyword>
<proteinExistence type="predicted"/>
<comment type="caution">
    <text evidence="2">The sequence shown here is derived from an EMBL/GenBank/DDBJ whole genome shotgun (WGS) entry which is preliminary data.</text>
</comment>
<feature type="chain" id="PRO_5047042720" description="Secreted protein" evidence="1">
    <location>
        <begin position="20"/>
        <end position="94"/>
    </location>
</feature>
<evidence type="ECO:0008006" key="4">
    <source>
        <dbReference type="Google" id="ProtNLM"/>
    </source>
</evidence>
<name>A0ABN8NRY2_9CNID</name>
<evidence type="ECO:0000256" key="1">
    <source>
        <dbReference type="SAM" id="SignalP"/>
    </source>
</evidence>
<dbReference type="Proteomes" id="UP001159405">
    <property type="component" value="Unassembled WGS sequence"/>
</dbReference>
<organism evidence="2 3">
    <name type="scientific">Porites lobata</name>
    <dbReference type="NCBI Taxonomy" id="104759"/>
    <lineage>
        <taxon>Eukaryota</taxon>
        <taxon>Metazoa</taxon>
        <taxon>Cnidaria</taxon>
        <taxon>Anthozoa</taxon>
        <taxon>Hexacorallia</taxon>
        <taxon>Scleractinia</taxon>
        <taxon>Fungiina</taxon>
        <taxon>Poritidae</taxon>
        <taxon>Porites</taxon>
    </lineage>
</organism>
<evidence type="ECO:0000313" key="3">
    <source>
        <dbReference type="Proteomes" id="UP001159405"/>
    </source>
</evidence>
<gene>
    <name evidence="2" type="ORF">PLOB_00026862</name>
</gene>
<sequence>MPSHHVEIWALCSCFLCHARSGGDRNNNCGARNWSTAGHKRRERKICCFYKDEFICRRDVQHLSLRSIHNQDIGFEEKEKPKYPMINDLSRVGN</sequence>
<evidence type="ECO:0000313" key="2">
    <source>
        <dbReference type="EMBL" id="CAH3118749.1"/>
    </source>
</evidence>
<feature type="signal peptide" evidence="1">
    <location>
        <begin position="1"/>
        <end position="19"/>
    </location>
</feature>
<protein>
    <recommendedName>
        <fullName evidence="4">Secreted protein</fullName>
    </recommendedName>
</protein>